<dbReference type="InterPro" id="IPR036388">
    <property type="entry name" value="WH-like_DNA-bd_sf"/>
</dbReference>
<dbReference type="Proteomes" id="UP001168620">
    <property type="component" value="Unassembled WGS sequence"/>
</dbReference>
<evidence type="ECO:0008006" key="4">
    <source>
        <dbReference type="Google" id="ProtNLM"/>
    </source>
</evidence>
<feature type="region of interest" description="Disordered" evidence="1">
    <location>
        <begin position="351"/>
        <end position="458"/>
    </location>
</feature>
<dbReference type="InterPro" id="IPR013324">
    <property type="entry name" value="RNA_pol_sigma_r3/r4-like"/>
</dbReference>
<comment type="caution">
    <text evidence="2">The sequence shown here is derived from an EMBL/GenBank/DDBJ whole genome shotgun (WGS) entry which is preliminary data.</text>
</comment>
<feature type="compositionally biased region" description="Low complexity" evidence="1">
    <location>
        <begin position="380"/>
        <end position="410"/>
    </location>
</feature>
<protein>
    <recommendedName>
        <fullName evidence="4">Sigma-70 family RNA polymerase sigma factor</fullName>
    </recommendedName>
</protein>
<proteinExistence type="predicted"/>
<evidence type="ECO:0000256" key="1">
    <source>
        <dbReference type="SAM" id="MobiDB-lite"/>
    </source>
</evidence>
<reference evidence="2" key="1">
    <citation type="submission" date="2023-06" db="EMBL/GenBank/DDBJ databases">
        <title>Draft genome sequence of Nocardioides sp. SOB77.</title>
        <authorList>
            <person name="Zhang G."/>
        </authorList>
    </citation>
    <scope>NUCLEOTIDE SEQUENCE</scope>
    <source>
        <strain evidence="2">SOB77</strain>
    </source>
</reference>
<evidence type="ECO:0000313" key="3">
    <source>
        <dbReference type="Proteomes" id="UP001168620"/>
    </source>
</evidence>
<organism evidence="2 3">
    <name type="scientific">Nocardioides oceani</name>
    <dbReference type="NCBI Taxonomy" id="3058369"/>
    <lineage>
        <taxon>Bacteria</taxon>
        <taxon>Bacillati</taxon>
        <taxon>Actinomycetota</taxon>
        <taxon>Actinomycetes</taxon>
        <taxon>Propionibacteriales</taxon>
        <taxon>Nocardioidaceae</taxon>
        <taxon>Nocardioides</taxon>
    </lineage>
</organism>
<name>A0ABT8FFZ5_9ACTN</name>
<dbReference type="EMBL" id="JAUHJQ010000004">
    <property type="protein sequence ID" value="MDN4173616.1"/>
    <property type="molecule type" value="Genomic_DNA"/>
</dbReference>
<accession>A0ABT8FFZ5</accession>
<feature type="compositionally biased region" description="Low complexity" evidence="1">
    <location>
        <begin position="432"/>
        <end position="450"/>
    </location>
</feature>
<feature type="compositionally biased region" description="Low complexity" evidence="1">
    <location>
        <begin position="351"/>
        <end position="369"/>
    </location>
</feature>
<gene>
    <name evidence="2" type="ORF">QWY28_11715</name>
</gene>
<dbReference type="RefSeq" id="WP_300952735.1">
    <property type="nucleotide sequence ID" value="NZ_JAUHJQ010000004.1"/>
</dbReference>
<keyword evidence="3" id="KW-1185">Reference proteome</keyword>
<evidence type="ECO:0000313" key="2">
    <source>
        <dbReference type="EMBL" id="MDN4173616.1"/>
    </source>
</evidence>
<sequence>MTEVEIRPVQDRIRGAGRGFAHESVHDASDVALTHRARAGEAYAAEELLGRHGPAVRELADDLGPEVYDRSYDAVRERLSRGEHLGLPVRTAWLAEVAGTTLALGVADHRDAIWSAYRDLADAWQIVLWHHAVEGETADEIGAHLGLGEPEVARAVASARIALRQATAARHTAGTGVACQELLLALQHGSPVRLDRSSRRGLREHGRHCDDCMALVRDVFLLELSLRETLAEAVLGEHAAAYLRTRPEPRRLPVQRSRGAAGQAAARRLRPVVATAGAGIIGAAAAGVMLVGPYAVPSRDGDRVAVGNAALPGSVLMPVRVSDAATAGTTGGSGEAAAAARAARLDALFPVAPGGTAAGPSTGSGAPGQQPGGGAPPSGGPSTPGEPSTPTGPNTPTTPTTPATPSVPSTPSTPGPAPTPIVDAGASQNPDGSVTVGVQTPVTGPVEVTTPPLPGGSSGPVGEVVGDVVETVDQVVGGATGAVGGVLGGVLGGPKNGTPVTGGGLLP</sequence>
<dbReference type="SUPFAM" id="SSF88659">
    <property type="entry name" value="Sigma3 and sigma4 domains of RNA polymerase sigma factors"/>
    <property type="match status" value="1"/>
</dbReference>
<dbReference type="Gene3D" id="1.10.10.10">
    <property type="entry name" value="Winged helix-like DNA-binding domain superfamily/Winged helix DNA-binding domain"/>
    <property type="match status" value="1"/>
</dbReference>